<evidence type="ECO:0000313" key="2">
    <source>
        <dbReference type="EMBL" id="SEI55964.1"/>
    </source>
</evidence>
<keyword evidence="3" id="KW-1185">Reference proteome</keyword>
<keyword evidence="1" id="KW-0812">Transmembrane</keyword>
<feature type="transmembrane region" description="Helical" evidence="1">
    <location>
        <begin position="79"/>
        <end position="96"/>
    </location>
</feature>
<reference evidence="3" key="1">
    <citation type="submission" date="2016-10" db="EMBL/GenBank/DDBJ databases">
        <authorList>
            <person name="Varghese N."/>
            <person name="Submissions S."/>
        </authorList>
    </citation>
    <scope>NUCLEOTIDE SEQUENCE [LARGE SCALE GENOMIC DNA]</scope>
    <source>
        <strain evidence="3">DSM 25751</strain>
    </source>
</reference>
<dbReference type="OrthoDB" id="9809196at2"/>
<dbReference type="AlphaFoldDB" id="A0A1H6RR94"/>
<feature type="transmembrane region" description="Helical" evidence="1">
    <location>
        <begin position="108"/>
        <end position="129"/>
    </location>
</feature>
<accession>A0A1H6RR94</accession>
<feature type="transmembrane region" description="Helical" evidence="1">
    <location>
        <begin position="177"/>
        <end position="198"/>
    </location>
</feature>
<feature type="transmembrane region" description="Helical" evidence="1">
    <location>
        <begin position="21"/>
        <end position="41"/>
    </location>
</feature>
<dbReference type="InterPro" id="IPR025291">
    <property type="entry name" value="DUF4153"/>
</dbReference>
<organism evidence="2 3">
    <name type="scientific">Alkalibacterium gilvum</name>
    <dbReference type="NCBI Taxonomy" id="1130080"/>
    <lineage>
        <taxon>Bacteria</taxon>
        <taxon>Bacillati</taxon>
        <taxon>Bacillota</taxon>
        <taxon>Bacilli</taxon>
        <taxon>Lactobacillales</taxon>
        <taxon>Carnobacteriaceae</taxon>
        <taxon>Alkalibacterium</taxon>
    </lineage>
</organism>
<keyword evidence="1" id="KW-0472">Membrane</keyword>
<feature type="transmembrane region" description="Helical" evidence="1">
    <location>
        <begin position="319"/>
        <end position="338"/>
    </location>
</feature>
<dbReference type="RefSeq" id="WP_091632687.1">
    <property type="nucleotide sequence ID" value="NZ_FNYW01000003.1"/>
</dbReference>
<evidence type="ECO:0000313" key="3">
    <source>
        <dbReference type="Proteomes" id="UP000198564"/>
    </source>
</evidence>
<protein>
    <recommendedName>
        <fullName evidence="4">DUF4153 domain-containing protein</fullName>
    </recommendedName>
</protein>
<dbReference type="Proteomes" id="UP000198564">
    <property type="component" value="Unassembled WGS sequence"/>
</dbReference>
<keyword evidence="1" id="KW-1133">Transmembrane helix</keyword>
<feature type="transmembrane region" description="Helical" evidence="1">
    <location>
        <begin position="219"/>
        <end position="245"/>
    </location>
</feature>
<feature type="transmembrane region" description="Helical" evidence="1">
    <location>
        <begin position="257"/>
        <end position="277"/>
    </location>
</feature>
<feature type="transmembrane region" description="Helical" evidence="1">
    <location>
        <begin position="345"/>
        <end position="368"/>
    </location>
</feature>
<feature type="transmembrane region" description="Helical" evidence="1">
    <location>
        <begin position="289"/>
        <end position="307"/>
    </location>
</feature>
<evidence type="ECO:0008006" key="4">
    <source>
        <dbReference type="Google" id="ProtNLM"/>
    </source>
</evidence>
<dbReference type="EMBL" id="FNYW01000003">
    <property type="protein sequence ID" value="SEI55964.1"/>
    <property type="molecule type" value="Genomic_DNA"/>
</dbReference>
<dbReference type="Pfam" id="PF13687">
    <property type="entry name" value="DUF4153"/>
    <property type="match status" value="1"/>
</dbReference>
<feature type="transmembrane region" description="Helical" evidence="1">
    <location>
        <begin position="141"/>
        <end position="171"/>
    </location>
</feature>
<feature type="transmembrane region" description="Helical" evidence="1">
    <location>
        <begin position="47"/>
        <end position="67"/>
    </location>
</feature>
<gene>
    <name evidence="2" type="ORF">SAMN04488113_10352</name>
</gene>
<sequence length="588" mass="67110">MAIKKWFMDRKTQWFASFSRFPLAILALVMIVSYTLMMVNLEGNLDYTPQLISAGLGAMILVSIQLFSEIKKVKKRTMWGAKLFSLSLPILYYFYLQQAPMDFNQAGQIRTIVSYFILSVLLILLPSLVNRLSFSDALIIFIKAFFSSILVSFILYVGISAIFGAFTTLIYDLDYRWFTSSAAIVFQFIAPVYFLSQLPLLDDQQHGTSLDTAKSMPSLLNILIAYVITPVLLVFSLILIVYILINLSGDFWQDNLLEPMLISYTIIGIITVFLSENINKSISRLFSRFFPYLLLVIAIFQTLSSGLKTADQGLTHNRYFVLMFGVFSIVSMLIYIFISSKKVVIPFLLIGLSILSILPIVGAVPASIKYQTVKLDALVEPYIEDTGKVSSLKDVLTTKEKTRFSYSMDYLNQQETLDQLEWLPKHFDYSSDFEEAFGFSSDYYLYHSENQNISHLPESTYAYIELDSSKPLVLSTDSVDEVVTFSTHQIIDKTIALNRESLKVKISNVGEDFFVKLIEGEETSLEVDLSELLNIPSETNQTDPTRSLEEMKWTEETDNFRLTVIVKSFERQEKTFTNGEFILLIDYK</sequence>
<proteinExistence type="predicted"/>
<name>A0A1H6RR94_9LACT</name>
<evidence type="ECO:0000256" key="1">
    <source>
        <dbReference type="SAM" id="Phobius"/>
    </source>
</evidence>
<dbReference type="STRING" id="1130080.SAMN04488113_10352"/>